<organism evidence="4 5">
    <name type="scientific">Enterocloster hominis</name>
    <name type="common">ex Liu et al. 2021</name>
    <dbReference type="NCBI Taxonomy" id="2763663"/>
    <lineage>
        <taxon>Bacteria</taxon>
        <taxon>Bacillati</taxon>
        <taxon>Bacillota</taxon>
        <taxon>Clostridia</taxon>
        <taxon>Lachnospirales</taxon>
        <taxon>Lachnospiraceae</taxon>
        <taxon>Enterocloster</taxon>
    </lineage>
</organism>
<keyword evidence="2 3" id="KW-0472">Membrane</keyword>
<keyword evidence="3" id="KW-1133">Transmembrane helix</keyword>
<dbReference type="InterPro" id="IPR003784">
    <property type="entry name" value="BioY"/>
</dbReference>
<comment type="subcellular location">
    <subcellularLocation>
        <location evidence="2">Cell membrane</location>
        <topology evidence="2">Multi-pass membrane protein</topology>
    </subcellularLocation>
</comment>
<comment type="caution">
    <text evidence="4">The sequence shown here is derived from an EMBL/GenBank/DDBJ whole genome shotgun (WGS) entry which is preliminary data.</text>
</comment>
<protein>
    <recommendedName>
        <fullName evidence="2">Biotin transporter</fullName>
    </recommendedName>
</protein>
<feature type="transmembrane region" description="Helical" evidence="3">
    <location>
        <begin position="95"/>
        <end position="113"/>
    </location>
</feature>
<evidence type="ECO:0000256" key="1">
    <source>
        <dbReference type="ARBA" id="ARBA00010692"/>
    </source>
</evidence>
<dbReference type="RefSeq" id="WP_262427811.1">
    <property type="nucleotide sequence ID" value="NZ_JACRTJ010000023.1"/>
</dbReference>
<feature type="transmembrane region" description="Helical" evidence="3">
    <location>
        <begin position="41"/>
        <end position="60"/>
    </location>
</feature>
<sequence>MERSASLKKEKMTTTQMTVTALMTAVLCIFGPMVLPIPVSPVPISLTNLVLYFMVYILGMKASLMSFCLYLLLGAVGLPVFSGFAGGLGKLAGPTGGYLLGFVFMTLAAGFMVERFPDHAVLHGIGMAAGTAVCYLFGTVWLAEQMSLTFTEALGIGVIPYLPGDAAKILLAVILGPKLRRIVRPILSR</sequence>
<dbReference type="PIRSF" id="PIRSF016661">
    <property type="entry name" value="BioY"/>
    <property type="match status" value="1"/>
</dbReference>
<dbReference type="PANTHER" id="PTHR34295">
    <property type="entry name" value="BIOTIN TRANSPORTER BIOY"/>
    <property type="match status" value="1"/>
</dbReference>
<dbReference type="Pfam" id="PF02632">
    <property type="entry name" value="BioY"/>
    <property type="match status" value="1"/>
</dbReference>
<keyword evidence="3" id="KW-0812">Transmembrane</keyword>
<gene>
    <name evidence="4" type="ORF">H8708_10395</name>
</gene>
<keyword evidence="2" id="KW-0813">Transport</keyword>
<evidence type="ECO:0000256" key="3">
    <source>
        <dbReference type="SAM" id="Phobius"/>
    </source>
</evidence>
<dbReference type="Gene3D" id="1.10.1760.20">
    <property type="match status" value="1"/>
</dbReference>
<feature type="transmembrane region" description="Helical" evidence="3">
    <location>
        <begin position="120"/>
        <end position="142"/>
    </location>
</feature>
<reference evidence="4 5" key="1">
    <citation type="submission" date="2020-08" db="EMBL/GenBank/DDBJ databases">
        <title>Genome public.</title>
        <authorList>
            <person name="Liu C."/>
            <person name="Sun Q."/>
        </authorList>
    </citation>
    <scope>NUCLEOTIDE SEQUENCE [LARGE SCALE GENOMIC DNA]</scope>
    <source>
        <strain evidence="4 5">BX10</strain>
    </source>
</reference>
<feature type="transmembrane region" description="Helical" evidence="3">
    <location>
        <begin position="67"/>
        <end position="89"/>
    </location>
</feature>
<accession>A0ABR7NU22</accession>
<name>A0ABR7NU22_9FIRM</name>
<evidence type="ECO:0000313" key="4">
    <source>
        <dbReference type="EMBL" id="MBC8599629.1"/>
    </source>
</evidence>
<keyword evidence="5" id="KW-1185">Reference proteome</keyword>
<evidence type="ECO:0000313" key="5">
    <source>
        <dbReference type="Proteomes" id="UP000647491"/>
    </source>
</evidence>
<proteinExistence type="inferred from homology"/>
<keyword evidence="2" id="KW-1003">Cell membrane</keyword>
<dbReference type="Proteomes" id="UP000647491">
    <property type="component" value="Unassembled WGS sequence"/>
</dbReference>
<dbReference type="PANTHER" id="PTHR34295:SF1">
    <property type="entry name" value="BIOTIN TRANSPORTER BIOY"/>
    <property type="match status" value="1"/>
</dbReference>
<feature type="transmembrane region" description="Helical" evidence="3">
    <location>
        <begin position="12"/>
        <end position="35"/>
    </location>
</feature>
<feature type="transmembrane region" description="Helical" evidence="3">
    <location>
        <begin position="154"/>
        <end position="175"/>
    </location>
</feature>
<dbReference type="EMBL" id="JACRTJ010000023">
    <property type="protein sequence ID" value="MBC8599629.1"/>
    <property type="molecule type" value="Genomic_DNA"/>
</dbReference>
<evidence type="ECO:0000256" key="2">
    <source>
        <dbReference type="PIRNR" id="PIRNR016661"/>
    </source>
</evidence>
<comment type="similarity">
    <text evidence="1 2">Belongs to the BioY family.</text>
</comment>